<organism evidence="14 15">
    <name type="scientific">Actinomadura fulvescens</name>
    <dbReference type="NCBI Taxonomy" id="46160"/>
    <lineage>
        <taxon>Bacteria</taxon>
        <taxon>Bacillati</taxon>
        <taxon>Actinomycetota</taxon>
        <taxon>Actinomycetes</taxon>
        <taxon>Streptosporangiales</taxon>
        <taxon>Thermomonosporaceae</taxon>
        <taxon>Actinomadura</taxon>
    </lineage>
</organism>
<dbReference type="Gene3D" id="1.10.287.130">
    <property type="match status" value="1"/>
</dbReference>
<dbReference type="Proteomes" id="UP001501509">
    <property type="component" value="Unassembled WGS sequence"/>
</dbReference>
<evidence type="ECO:0000256" key="9">
    <source>
        <dbReference type="ARBA" id="ARBA00023012"/>
    </source>
</evidence>
<keyword evidence="7 14" id="KW-0418">Kinase</keyword>
<dbReference type="Gene3D" id="3.30.565.10">
    <property type="entry name" value="Histidine kinase-like ATPase, C-terminal domain"/>
    <property type="match status" value="1"/>
</dbReference>
<keyword evidence="15" id="KW-1185">Reference proteome</keyword>
<feature type="domain" description="HAMP" evidence="13">
    <location>
        <begin position="182"/>
        <end position="235"/>
    </location>
</feature>
<reference evidence="15" key="1">
    <citation type="journal article" date="2019" name="Int. J. Syst. Evol. Microbiol.">
        <title>The Global Catalogue of Microorganisms (GCM) 10K type strain sequencing project: providing services to taxonomists for standard genome sequencing and annotation.</title>
        <authorList>
            <consortium name="The Broad Institute Genomics Platform"/>
            <consortium name="The Broad Institute Genome Sequencing Center for Infectious Disease"/>
            <person name="Wu L."/>
            <person name="Ma J."/>
        </authorList>
    </citation>
    <scope>NUCLEOTIDE SEQUENCE [LARGE SCALE GENOMIC DNA]</scope>
    <source>
        <strain evidence="15">JCM 6833</strain>
    </source>
</reference>
<accession>A0ABN3PVR8</accession>
<evidence type="ECO:0000256" key="4">
    <source>
        <dbReference type="ARBA" id="ARBA00022553"/>
    </source>
</evidence>
<dbReference type="CDD" id="cd00082">
    <property type="entry name" value="HisKA"/>
    <property type="match status" value="1"/>
</dbReference>
<dbReference type="SMART" id="SM00387">
    <property type="entry name" value="HATPase_c"/>
    <property type="match status" value="1"/>
</dbReference>
<dbReference type="InterPro" id="IPR036890">
    <property type="entry name" value="HATPase_C_sf"/>
</dbReference>
<evidence type="ECO:0000259" key="13">
    <source>
        <dbReference type="PROSITE" id="PS50885"/>
    </source>
</evidence>
<dbReference type="SUPFAM" id="SSF47384">
    <property type="entry name" value="Homodimeric domain of signal transducing histidine kinase"/>
    <property type="match status" value="1"/>
</dbReference>
<comment type="catalytic activity">
    <reaction evidence="1">
        <text>ATP + protein L-histidine = ADP + protein N-phospho-L-histidine.</text>
        <dbReference type="EC" id="2.7.13.3"/>
    </reaction>
</comment>
<evidence type="ECO:0000256" key="5">
    <source>
        <dbReference type="ARBA" id="ARBA00022679"/>
    </source>
</evidence>
<dbReference type="InterPro" id="IPR005467">
    <property type="entry name" value="His_kinase_dom"/>
</dbReference>
<keyword evidence="6 11" id="KW-0812">Transmembrane</keyword>
<gene>
    <name evidence="14" type="ORF">GCM10010411_43610</name>
</gene>
<dbReference type="CDD" id="cd06225">
    <property type="entry name" value="HAMP"/>
    <property type="match status" value="1"/>
</dbReference>
<evidence type="ECO:0000256" key="10">
    <source>
        <dbReference type="ARBA" id="ARBA00023136"/>
    </source>
</evidence>
<evidence type="ECO:0000313" key="14">
    <source>
        <dbReference type="EMBL" id="GAA2604719.1"/>
    </source>
</evidence>
<evidence type="ECO:0000256" key="11">
    <source>
        <dbReference type="SAM" id="Phobius"/>
    </source>
</evidence>
<evidence type="ECO:0000256" key="7">
    <source>
        <dbReference type="ARBA" id="ARBA00022777"/>
    </source>
</evidence>
<dbReference type="SUPFAM" id="SSF158472">
    <property type="entry name" value="HAMP domain-like"/>
    <property type="match status" value="1"/>
</dbReference>
<keyword evidence="4" id="KW-0597">Phosphoprotein</keyword>
<dbReference type="InterPro" id="IPR050428">
    <property type="entry name" value="TCS_sensor_his_kinase"/>
</dbReference>
<dbReference type="PANTHER" id="PTHR45436:SF5">
    <property type="entry name" value="SENSOR HISTIDINE KINASE TRCS"/>
    <property type="match status" value="1"/>
</dbReference>
<evidence type="ECO:0000259" key="12">
    <source>
        <dbReference type="PROSITE" id="PS50109"/>
    </source>
</evidence>
<dbReference type="InterPro" id="IPR036097">
    <property type="entry name" value="HisK_dim/P_sf"/>
</dbReference>
<dbReference type="PROSITE" id="PS50109">
    <property type="entry name" value="HIS_KIN"/>
    <property type="match status" value="1"/>
</dbReference>
<dbReference type="Pfam" id="PF00672">
    <property type="entry name" value="HAMP"/>
    <property type="match status" value="1"/>
</dbReference>
<dbReference type="Pfam" id="PF02518">
    <property type="entry name" value="HATPase_c"/>
    <property type="match status" value="1"/>
</dbReference>
<feature type="transmembrane region" description="Helical" evidence="11">
    <location>
        <begin position="20"/>
        <end position="41"/>
    </location>
</feature>
<keyword evidence="8 11" id="KW-1133">Transmembrane helix</keyword>
<dbReference type="InterPro" id="IPR004358">
    <property type="entry name" value="Sig_transdc_His_kin-like_C"/>
</dbReference>
<dbReference type="SMART" id="SM00388">
    <property type="entry name" value="HisKA"/>
    <property type="match status" value="1"/>
</dbReference>
<feature type="transmembrane region" description="Helical" evidence="11">
    <location>
        <begin position="157"/>
        <end position="178"/>
    </location>
</feature>
<evidence type="ECO:0000256" key="3">
    <source>
        <dbReference type="ARBA" id="ARBA00012438"/>
    </source>
</evidence>
<dbReference type="PROSITE" id="PS50885">
    <property type="entry name" value="HAMP"/>
    <property type="match status" value="1"/>
</dbReference>
<dbReference type="PANTHER" id="PTHR45436">
    <property type="entry name" value="SENSOR HISTIDINE KINASE YKOH"/>
    <property type="match status" value="1"/>
</dbReference>
<evidence type="ECO:0000256" key="1">
    <source>
        <dbReference type="ARBA" id="ARBA00000085"/>
    </source>
</evidence>
<dbReference type="CDD" id="cd00075">
    <property type="entry name" value="HATPase"/>
    <property type="match status" value="1"/>
</dbReference>
<evidence type="ECO:0000256" key="8">
    <source>
        <dbReference type="ARBA" id="ARBA00022989"/>
    </source>
</evidence>
<dbReference type="InterPro" id="IPR003594">
    <property type="entry name" value="HATPase_dom"/>
</dbReference>
<dbReference type="EC" id="2.7.13.3" evidence="3"/>
<dbReference type="InterPro" id="IPR003660">
    <property type="entry name" value="HAMP_dom"/>
</dbReference>
<comment type="caution">
    <text evidence="14">The sequence shown here is derived from an EMBL/GenBank/DDBJ whole genome shotgun (WGS) entry which is preliminary data.</text>
</comment>
<keyword evidence="10 11" id="KW-0472">Membrane</keyword>
<dbReference type="PRINTS" id="PR00344">
    <property type="entry name" value="BCTRLSENSOR"/>
</dbReference>
<evidence type="ECO:0000256" key="2">
    <source>
        <dbReference type="ARBA" id="ARBA00004236"/>
    </source>
</evidence>
<sequence length="460" mass="50419">MNALWRWIRREPEIRVRVTVSAVLVSGLLATALYVAVMTLVRRDEVADQQRILARTGRRVAALVRLDRLTESTITGNVDLVQVVDARGRVLATTPGMKGYPRVGFPAPKDDDRLDGVTCRARGHGCYLVVAIRVDDTADSRFVYTLARRPGLVPRPLLGAALALCVPLIAGLIGYGTWRSAGRTLRPVNEIRRELDEITASDLERRVPVPPRDDEIARLARSVNATLDRLEGAVAKQRAFVSDLSHELRSPLTGLRTELELALSYPDADADADVDVDVDVDETLQASLKNTERLQAVVDDLQALARLDSQEGLKREPVDLHELADQEILRRPRRAGVTIKDDETVVVQGGRKELARLFANLIDNADRHAASTLTIDLRNVPGGVQVEFIDDGLGIAPGDRERIFERFTRLADSVHRDAGGTGLGLAIARDIAVAHGGTLTVTDREDGARGARFVLRLPSD</sequence>
<keyword evidence="9" id="KW-0902">Two-component regulatory system</keyword>
<dbReference type="SUPFAM" id="SSF55874">
    <property type="entry name" value="ATPase domain of HSP90 chaperone/DNA topoisomerase II/histidine kinase"/>
    <property type="match status" value="1"/>
</dbReference>
<evidence type="ECO:0000313" key="15">
    <source>
        <dbReference type="Proteomes" id="UP001501509"/>
    </source>
</evidence>
<dbReference type="EMBL" id="BAAATD010000005">
    <property type="protein sequence ID" value="GAA2604719.1"/>
    <property type="molecule type" value="Genomic_DNA"/>
</dbReference>
<dbReference type="InterPro" id="IPR003661">
    <property type="entry name" value="HisK_dim/P_dom"/>
</dbReference>
<evidence type="ECO:0000256" key="6">
    <source>
        <dbReference type="ARBA" id="ARBA00022692"/>
    </source>
</evidence>
<dbReference type="Pfam" id="PF00512">
    <property type="entry name" value="HisKA"/>
    <property type="match status" value="1"/>
</dbReference>
<keyword evidence="5" id="KW-0808">Transferase</keyword>
<proteinExistence type="predicted"/>
<feature type="domain" description="Histidine kinase" evidence="12">
    <location>
        <begin position="243"/>
        <end position="460"/>
    </location>
</feature>
<dbReference type="GO" id="GO:0016301">
    <property type="term" value="F:kinase activity"/>
    <property type="evidence" value="ECO:0007669"/>
    <property type="project" value="UniProtKB-KW"/>
</dbReference>
<protein>
    <recommendedName>
        <fullName evidence="3">histidine kinase</fullName>
        <ecNumber evidence="3">2.7.13.3</ecNumber>
    </recommendedName>
</protein>
<dbReference type="RefSeq" id="WP_344543536.1">
    <property type="nucleotide sequence ID" value="NZ_BAAATD010000005.1"/>
</dbReference>
<name>A0ABN3PVR8_9ACTN</name>
<dbReference type="SMART" id="SM00304">
    <property type="entry name" value="HAMP"/>
    <property type="match status" value="1"/>
</dbReference>
<comment type="subcellular location">
    <subcellularLocation>
        <location evidence="2">Cell membrane</location>
    </subcellularLocation>
</comment>